<dbReference type="AlphaFoldDB" id="A0A1I7U4A2"/>
<name>A0A1I7U4A2_9PELO</name>
<organism evidence="1 2">
    <name type="scientific">Caenorhabditis tropicalis</name>
    <dbReference type="NCBI Taxonomy" id="1561998"/>
    <lineage>
        <taxon>Eukaryota</taxon>
        <taxon>Metazoa</taxon>
        <taxon>Ecdysozoa</taxon>
        <taxon>Nematoda</taxon>
        <taxon>Chromadorea</taxon>
        <taxon>Rhabditida</taxon>
        <taxon>Rhabditina</taxon>
        <taxon>Rhabditomorpha</taxon>
        <taxon>Rhabditoidea</taxon>
        <taxon>Rhabditidae</taxon>
        <taxon>Peloderinae</taxon>
        <taxon>Caenorhabditis</taxon>
    </lineage>
</organism>
<evidence type="ECO:0000313" key="1">
    <source>
        <dbReference type="Proteomes" id="UP000095282"/>
    </source>
</evidence>
<dbReference type="WBParaSite" id="Csp11.Scaffold629.g14705.t1">
    <property type="protein sequence ID" value="Csp11.Scaffold629.g14705.t1"/>
    <property type="gene ID" value="Csp11.Scaffold629.g14705"/>
</dbReference>
<accession>A0A1I7U4A2</accession>
<keyword evidence="1" id="KW-1185">Reference proteome</keyword>
<protein>
    <submittedName>
        <fullName evidence="2">Peptidase S1 domain-containing protein</fullName>
    </submittedName>
</protein>
<evidence type="ECO:0000313" key="2">
    <source>
        <dbReference type="WBParaSite" id="Csp11.Scaffold629.g14705.t1"/>
    </source>
</evidence>
<proteinExistence type="predicted"/>
<reference evidence="2" key="1">
    <citation type="submission" date="2016-11" db="UniProtKB">
        <authorList>
            <consortium name="WormBaseParasite"/>
        </authorList>
    </citation>
    <scope>IDENTIFICATION</scope>
</reference>
<dbReference type="Proteomes" id="UP000095282">
    <property type="component" value="Unplaced"/>
</dbReference>
<sequence>MNYWEGFPDCRALFPGGSDRKARSEHGLGAGQPVECLFVVGYRGSSPGTSGIGMDKFGKLFHYVQNKITGTYTPISTLEPHDIIAER</sequence>